<name>A0A1X7J013_9BACT</name>
<dbReference type="EMBL" id="FXAW01000002">
    <property type="protein sequence ID" value="SMG20810.1"/>
    <property type="molecule type" value="Genomic_DNA"/>
</dbReference>
<evidence type="ECO:0000259" key="2">
    <source>
        <dbReference type="Pfam" id="PF02272"/>
    </source>
</evidence>
<feature type="domain" description="DHHA1" evidence="2">
    <location>
        <begin position="246"/>
        <end position="329"/>
    </location>
</feature>
<dbReference type="SUPFAM" id="SSF64182">
    <property type="entry name" value="DHH phosphoesterases"/>
    <property type="match status" value="1"/>
</dbReference>
<feature type="domain" description="DDH" evidence="1">
    <location>
        <begin position="16"/>
        <end position="169"/>
    </location>
</feature>
<protein>
    <submittedName>
        <fullName evidence="3">Phosphoesterase RecJ domain-containing protein</fullName>
    </submittedName>
</protein>
<dbReference type="Gene3D" id="3.10.310.30">
    <property type="match status" value="1"/>
</dbReference>
<proteinExistence type="predicted"/>
<dbReference type="RefSeq" id="WP_085516100.1">
    <property type="nucleotide sequence ID" value="NZ_FXAW01000002.1"/>
</dbReference>
<dbReference type="PANTHER" id="PTHR47618">
    <property type="entry name" value="BIFUNCTIONAL OLIGORIBONUCLEASE AND PAP PHOSPHATASE NRNA"/>
    <property type="match status" value="1"/>
</dbReference>
<reference evidence="4" key="1">
    <citation type="submission" date="2017-04" db="EMBL/GenBank/DDBJ databases">
        <authorList>
            <person name="Varghese N."/>
            <person name="Submissions S."/>
        </authorList>
    </citation>
    <scope>NUCLEOTIDE SEQUENCE [LARGE SCALE GENOMIC DNA]</scope>
    <source>
        <strain evidence="4">DSM 4125</strain>
    </source>
</reference>
<dbReference type="PANTHER" id="PTHR47618:SF1">
    <property type="entry name" value="BIFUNCTIONAL OLIGORIBONUCLEASE AND PAP PHOSPHATASE NRNA"/>
    <property type="match status" value="1"/>
</dbReference>
<dbReference type="OrthoDB" id="9803668at2"/>
<dbReference type="Pfam" id="PF02272">
    <property type="entry name" value="DHHA1"/>
    <property type="match status" value="1"/>
</dbReference>
<dbReference type="Gene3D" id="3.90.1640.10">
    <property type="entry name" value="inorganic pyrophosphatase (n-terminal core)"/>
    <property type="match status" value="1"/>
</dbReference>
<dbReference type="InterPro" id="IPR038763">
    <property type="entry name" value="DHH_sf"/>
</dbReference>
<organism evidence="3 4">
    <name type="scientific">Marivirga sericea</name>
    <dbReference type="NCBI Taxonomy" id="1028"/>
    <lineage>
        <taxon>Bacteria</taxon>
        <taxon>Pseudomonadati</taxon>
        <taxon>Bacteroidota</taxon>
        <taxon>Cytophagia</taxon>
        <taxon>Cytophagales</taxon>
        <taxon>Marivirgaceae</taxon>
        <taxon>Marivirga</taxon>
    </lineage>
</organism>
<dbReference type="Proteomes" id="UP000193804">
    <property type="component" value="Unassembled WGS sequence"/>
</dbReference>
<dbReference type="InterPro" id="IPR003156">
    <property type="entry name" value="DHHA1_dom"/>
</dbReference>
<dbReference type="Pfam" id="PF01368">
    <property type="entry name" value="DHH"/>
    <property type="match status" value="1"/>
</dbReference>
<evidence type="ECO:0000313" key="4">
    <source>
        <dbReference type="Proteomes" id="UP000193804"/>
    </source>
</evidence>
<dbReference type="STRING" id="1028.SAMN05661096_01127"/>
<dbReference type="GO" id="GO:0003676">
    <property type="term" value="F:nucleic acid binding"/>
    <property type="evidence" value="ECO:0007669"/>
    <property type="project" value="InterPro"/>
</dbReference>
<gene>
    <name evidence="3" type="ORF">SAMN05661096_01127</name>
</gene>
<evidence type="ECO:0000259" key="1">
    <source>
        <dbReference type="Pfam" id="PF01368"/>
    </source>
</evidence>
<dbReference type="InterPro" id="IPR051319">
    <property type="entry name" value="Oligoribo/pAp-PDE_c-di-AMP_PDE"/>
</dbReference>
<dbReference type="InterPro" id="IPR001667">
    <property type="entry name" value="DDH_dom"/>
</dbReference>
<sequence length="347" mass="38782">MQDILKLKEVLETPQNIVITTHQKPDADALGSSLGIYNYLVRTGHNATVITPTDYPKFLHWMKGNENVIVFNENGNEEKSRKLVEEADLIFCLDFSNLKRINELGDAVGASKAHKVLIDHHRDPDDFAEYAYHDVDSASTAQLIFKLIKLFGDKEQVDSDTADCLYAGIMTDTGSFKHPNTTQEVHEIVAELISLGANNSEVSRLIYDTNSLDRLKFLGFALSERLTVFENERAAYFAISMEDLKRFNSKTGDTEGLVNYALSVDGITMAALFTETEDGTKLSLRSIGDFEVNALAGEYFKGGGHKNAAGGKVEMSLQETVNLFDKIIKEYSSQLQNREKIEVYEQL</sequence>
<evidence type="ECO:0000313" key="3">
    <source>
        <dbReference type="EMBL" id="SMG20810.1"/>
    </source>
</evidence>
<accession>A0A1X7J013</accession>
<keyword evidence="4" id="KW-1185">Reference proteome</keyword>
<dbReference type="AlphaFoldDB" id="A0A1X7J013"/>